<evidence type="ECO:0000313" key="3">
    <source>
        <dbReference type="Proteomes" id="UP000253742"/>
    </source>
</evidence>
<comment type="caution">
    <text evidence="2">The sequence shown here is derived from an EMBL/GenBank/DDBJ whole genome shotgun (WGS) entry which is preliminary data.</text>
</comment>
<dbReference type="RefSeq" id="WP_114528349.1">
    <property type="nucleotide sequence ID" value="NZ_QQBH01000005.1"/>
</dbReference>
<name>A0A369V8V8_9ACTN</name>
<proteinExistence type="predicted"/>
<protein>
    <submittedName>
        <fullName evidence="2">Uncharacterized protein</fullName>
    </submittedName>
</protein>
<feature type="transmembrane region" description="Helical" evidence="1">
    <location>
        <begin position="60"/>
        <end position="78"/>
    </location>
</feature>
<keyword evidence="1" id="KW-0472">Membrane</keyword>
<accession>A0A369V8V8</accession>
<feature type="transmembrane region" description="Helical" evidence="1">
    <location>
        <begin position="12"/>
        <end position="32"/>
    </location>
</feature>
<organism evidence="2 3">
    <name type="scientific">Streptomyces parvulus</name>
    <dbReference type="NCBI Taxonomy" id="146923"/>
    <lineage>
        <taxon>Bacteria</taxon>
        <taxon>Bacillati</taxon>
        <taxon>Actinomycetota</taxon>
        <taxon>Actinomycetes</taxon>
        <taxon>Kitasatosporales</taxon>
        <taxon>Streptomycetaceae</taxon>
        <taxon>Streptomyces</taxon>
    </lineage>
</organism>
<reference evidence="2 3" key="1">
    <citation type="submission" date="2018-07" db="EMBL/GenBank/DDBJ databases">
        <title>Genome guided investigation of antibiotics producing actinomycetales strain isolated from a Macau mangrove ecosystem.</title>
        <authorList>
            <person name="Hu D."/>
        </authorList>
    </citation>
    <scope>NUCLEOTIDE SEQUENCE [LARGE SCALE GENOMIC DNA]</scope>
    <source>
        <strain evidence="2 3">2297</strain>
    </source>
</reference>
<dbReference type="AlphaFoldDB" id="A0A369V8V8"/>
<keyword evidence="1" id="KW-1133">Transmembrane helix</keyword>
<evidence type="ECO:0000256" key="1">
    <source>
        <dbReference type="SAM" id="Phobius"/>
    </source>
</evidence>
<evidence type="ECO:0000313" key="2">
    <source>
        <dbReference type="EMBL" id="RDD89221.1"/>
    </source>
</evidence>
<dbReference type="EMBL" id="QQBH01000005">
    <property type="protein sequence ID" value="RDD89221.1"/>
    <property type="molecule type" value="Genomic_DNA"/>
</dbReference>
<keyword evidence="1" id="KW-0812">Transmembrane</keyword>
<sequence>MGKTNEPSTGQQLGAALALLVIDLVVIAWLTYGYGMAGWADAYESDTTGPSDASRTASQAAWLLAGAAALSGGALLALRWRIPGTVQLIVLGGTAALFASAT</sequence>
<gene>
    <name evidence="2" type="ORF">DVZ84_09475</name>
</gene>
<dbReference type="Proteomes" id="UP000253742">
    <property type="component" value="Unassembled WGS sequence"/>
</dbReference>